<organism evidence="2 3">
    <name type="scientific">Aspergillus pseudoustus</name>
    <dbReference type="NCBI Taxonomy" id="1810923"/>
    <lineage>
        <taxon>Eukaryota</taxon>
        <taxon>Fungi</taxon>
        <taxon>Dikarya</taxon>
        <taxon>Ascomycota</taxon>
        <taxon>Pezizomycotina</taxon>
        <taxon>Eurotiomycetes</taxon>
        <taxon>Eurotiomycetidae</taxon>
        <taxon>Eurotiales</taxon>
        <taxon>Aspergillaceae</taxon>
        <taxon>Aspergillus</taxon>
        <taxon>Aspergillus subgen. Nidulantes</taxon>
    </lineage>
</organism>
<proteinExistence type="predicted"/>
<feature type="compositionally biased region" description="Polar residues" evidence="1">
    <location>
        <begin position="87"/>
        <end position="99"/>
    </location>
</feature>
<dbReference type="Proteomes" id="UP001610446">
    <property type="component" value="Unassembled WGS sequence"/>
</dbReference>
<comment type="caution">
    <text evidence="2">The sequence shown here is derived from an EMBL/GenBank/DDBJ whole genome shotgun (WGS) entry which is preliminary data.</text>
</comment>
<name>A0ABR4JTX7_9EURO</name>
<evidence type="ECO:0000313" key="3">
    <source>
        <dbReference type="Proteomes" id="UP001610446"/>
    </source>
</evidence>
<evidence type="ECO:0000256" key="1">
    <source>
        <dbReference type="SAM" id="MobiDB-lite"/>
    </source>
</evidence>
<gene>
    <name evidence="2" type="ORF">BJY01DRAFT_193617</name>
</gene>
<accession>A0ABR4JTX7</accession>
<evidence type="ECO:0000313" key="2">
    <source>
        <dbReference type="EMBL" id="KAL2843498.1"/>
    </source>
</evidence>
<sequence length="99" mass="10962">MSPIRCGRPPECFPGCFLAESKLENAIEKRGEVPEPWPLEIVSSHVLTDNASGHEYSPFPSLPSMRHCPRSDLEGLSCQQRQDESVASRSLTPLSIGQR</sequence>
<dbReference type="EMBL" id="JBFXLU010000089">
    <property type="protein sequence ID" value="KAL2843498.1"/>
    <property type="molecule type" value="Genomic_DNA"/>
</dbReference>
<keyword evidence="3" id="KW-1185">Reference proteome</keyword>
<reference evidence="2 3" key="1">
    <citation type="submission" date="2024-07" db="EMBL/GenBank/DDBJ databases">
        <title>Section-level genome sequencing and comparative genomics of Aspergillus sections Usti and Cavernicolus.</title>
        <authorList>
            <consortium name="Lawrence Berkeley National Laboratory"/>
            <person name="Nybo J.L."/>
            <person name="Vesth T.C."/>
            <person name="Theobald S."/>
            <person name="Frisvad J.C."/>
            <person name="Larsen T.O."/>
            <person name="Kjaerboelling I."/>
            <person name="Rothschild-Mancinelli K."/>
            <person name="Lyhne E.K."/>
            <person name="Kogle M.E."/>
            <person name="Barry K."/>
            <person name="Clum A."/>
            <person name="Na H."/>
            <person name="Ledsgaard L."/>
            <person name="Lin J."/>
            <person name="Lipzen A."/>
            <person name="Kuo A."/>
            <person name="Riley R."/>
            <person name="Mondo S."/>
            <person name="Labutti K."/>
            <person name="Haridas S."/>
            <person name="Pangalinan J."/>
            <person name="Salamov A.A."/>
            <person name="Simmons B.A."/>
            <person name="Magnuson J.K."/>
            <person name="Chen J."/>
            <person name="Drula E."/>
            <person name="Henrissat B."/>
            <person name="Wiebenga A."/>
            <person name="Lubbers R.J."/>
            <person name="Gomes A.C."/>
            <person name="Makela M.R."/>
            <person name="Stajich J."/>
            <person name="Grigoriev I.V."/>
            <person name="Mortensen U.H."/>
            <person name="De Vries R.P."/>
            <person name="Baker S.E."/>
            <person name="Andersen M.R."/>
        </authorList>
    </citation>
    <scope>NUCLEOTIDE SEQUENCE [LARGE SCALE GENOMIC DNA]</scope>
    <source>
        <strain evidence="2 3">CBS 123904</strain>
    </source>
</reference>
<protein>
    <submittedName>
        <fullName evidence="2">Uncharacterized protein</fullName>
    </submittedName>
</protein>
<feature type="region of interest" description="Disordered" evidence="1">
    <location>
        <begin position="79"/>
        <end position="99"/>
    </location>
</feature>